<dbReference type="EMBL" id="CAXAMN010009002">
    <property type="protein sequence ID" value="CAK9027358.1"/>
    <property type="molecule type" value="Genomic_DNA"/>
</dbReference>
<reference evidence="1 2" key="1">
    <citation type="submission" date="2024-02" db="EMBL/GenBank/DDBJ databases">
        <authorList>
            <person name="Chen Y."/>
            <person name="Shah S."/>
            <person name="Dougan E. K."/>
            <person name="Thang M."/>
            <person name="Chan C."/>
        </authorList>
    </citation>
    <scope>NUCLEOTIDE SEQUENCE [LARGE SCALE GENOMIC DNA]</scope>
</reference>
<protein>
    <submittedName>
        <fullName evidence="1">Uncharacterized protein</fullName>
    </submittedName>
</protein>
<keyword evidence="2" id="KW-1185">Reference proteome</keyword>
<accession>A0ABP0KKK1</accession>
<dbReference type="Proteomes" id="UP001642484">
    <property type="component" value="Unassembled WGS sequence"/>
</dbReference>
<sequence length="130" mass="15439">MRDTRCRRAFLRAEGWQTELIGHLLGAPERAPMPEMSHMQGDPGEHGRSFASFDYPWRPGEMDLLRMANRADPWLPQHAERLQRLDWEWMEEKNPWAAVVSRRRRIGRLRRKDVFLSSGRDLTKVKNLFL</sequence>
<proteinExistence type="predicted"/>
<evidence type="ECO:0000313" key="2">
    <source>
        <dbReference type="Proteomes" id="UP001642484"/>
    </source>
</evidence>
<name>A0ABP0KKK1_9DINO</name>
<organism evidence="1 2">
    <name type="scientific">Durusdinium trenchii</name>
    <dbReference type="NCBI Taxonomy" id="1381693"/>
    <lineage>
        <taxon>Eukaryota</taxon>
        <taxon>Sar</taxon>
        <taxon>Alveolata</taxon>
        <taxon>Dinophyceae</taxon>
        <taxon>Suessiales</taxon>
        <taxon>Symbiodiniaceae</taxon>
        <taxon>Durusdinium</taxon>
    </lineage>
</organism>
<comment type="caution">
    <text evidence="1">The sequence shown here is derived from an EMBL/GenBank/DDBJ whole genome shotgun (WGS) entry which is preliminary data.</text>
</comment>
<evidence type="ECO:0000313" key="1">
    <source>
        <dbReference type="EMBL" id="CAK9027358.1"/>
    </source>
</evidence>
<gene>
    <name evidence="1" type="ORF">CCMP2556_LOCUS16728</name>
</gene>